<organism evidence="1 2">
    <name type="scientific">Streblomastix strix</name>
    <dbReference type="NCBI Taxonomy" id="222440"/>
    <lineage>
        <taxon>Eukaryota</taxon>
        <taxon>Metamonada</taxon>
        <taxon>Preaxostyla</taxon>
        <taxon>Oxymonadida</taxon>
        <taxon>Streblomastigidae</taxon>
        <taxon>Streblomastix</taxon>
    </lineage>
</organism>
<name>A0A5J4V935_9EUKA</name>
<protein>
    <submittedName>
        <fullName evidence="1">Uncharacterized protein</fullName>
    </submittedName>
</protein>
<gene>
    <name evidence="1" type="ORF">EZS28_025454</name>
</gene>
<reference evidence="1 2" key="1">
    <citation type="submission" date="2019-03" db="EMBL/GenBank/DDBJ databases">
        <title>Single cell metagenomics reveals metabolic interactions within the superorganism composed of flagellate Streblomastix strix and complex community of Bacteroidetes bacteria on its surface.</title>
        <authorList>
            <person name="Treitli S.C."/>
            <person name="Kolisko M."/>
            <person name="Husnik F."/>
            <person name="Keeling P."/>
            <person name="Hampl V."/>
        </authorList>
    </citation>
    <scope>NUCLEOTIDE SEQUENCE [LARGE SCALE GENOMIC DNA]</scope>
    <source>
        <strain evidence="1">ST1C</strain>
    </source>
</reference>
<evidence type="ECO:0000313" key="2">
    <source>
        <dbReference type="Proteomes" id="UP000324800"/>
    </source>
</evidence>
<evidence type="ECO:0000313" key="1">
    <source>
        <dbReference type="EMBL" id="KAA6379019.1"/>
    </source>
</evidence>
<dbReference type="EMBL" id="SNRW01008763">
    <property type="protein sequence ID" value="KAA6379019.1"/>
    <property type="molecule type" value="Genomic_DNA"/>
</dbReference>
<dbReference type="AlphaFoldDB" id="A0A5J4V935"/>
<comment type="caution">
    <text evidence="1">The sequence shown here is derived from an EMBL/GenBank/DDBJ whole genome shotgun (WGS) entry which is preliminary data.</text>
</comment>
<accession>A0A5J4V935</accession>
<dbReference type="Proteomes" id="UP000324800">
    <property type="component" value="Unassembled WGS sequence"/>
</dbReference>
<proteinExistence type="predicted"/>
<sequence length="236" mass="27262">MALANDFLIERKFYHQLKLFLQQCATFWIGLRHQKDGSAKLGRICLKLLLCPASEAHSEREFSNLRRKLCLLRVSQELQRLLREMQINSIARRIEQIKHQKAVNRRFSLNAAQKTLTVSRELLEKPKVANDKNKSLNVAHKTPTTTESQTQRLDAQTDGNVLVSSKLSIPAARDFQSQSEIHDERDTLPQKSKAIAKTRLSIDFPTFRPHGAEFYTLFVQPYFPTFRPHGAEFYTL</sequence>
<feature type="non-terminal residue" evidence="1">
    <location>
        <position position="236"/>
    </location>
</feature>